<organism evidence="13">
    <name type="scientific">OCS116 cluster bacterium</name>
    <dbReference type="NCBI Taxonomy" id="2030921"/>
    <lineage>
        <taxon>Bacteria</taxon>
        <taxon>Pseudomonadati</taxon>
        <taxon>Pseudomonadota</taxon>
        <taxon>Alphaproteobacteria</taxon>
        <taxon>OCS116 cluster</taxon>
    </lineage>
</organism>
<protein>
    <recommendedName>
        <fullName evidence="11">Phosphatidylserine decarboxylase proenzyme</fullName>
        <ecNumber evidence="11">4.1.1.65</ecNumber>
    </recommendedName>
    <component>
        <recommendedName>
            <fullName evidence="11">Phosphatidylserine decarboxylase alpha chain</fullName>
        </recommendedName>
    </component>
    <component>
        <recommendedName>
            <fullName evidence="11">Phosphatidylserine decarboxylase beta chain</fullName>
        </recommendedName>
    </component>
</protein>
<feature type="site" description="Cleavage (non-hydrolytic); by autocatalysis" evidence="11">
    <location>
        <begin position="188"/>
        <end position="189"/>
    </location>
</feature>
<dbReference type="GO" id="GO:0004609">
    <property type="term" value="F:phosphatidylserine decarboxylase activity"/>
    <property type="evidence" value="ECO:0007669"/>
    <property type="project" value="UniProtKB-UniRule"/>
</dbReference>
<keyword evidence="6 11" id="KW-0865">Zymogen</keyword>
<evidence type="ECO:0000256" key="12">
    <source>
        <dbReference type="SAM" id="Phobius"/>
    </source>
</evidence>
<keyword evidence="8 11" id="KW-0456">Lyase</keyword>
<dbReference type="GO" id="GO:0005886">
    <property type="term" value="C:plasma membrane"/>
    <property type="evidence" value="ECO:0007669"/>
    <property type="project" value="UniProtKB-SubCell"/>
</dbReference>
<keyword evidence="2 11" id="KW-0444">Lipid biosynthesis</keyword>
<dbReference type="PANTHER" id="PTHR35809">
    <property type="entry name" value="ARCHAETIDYLSERINE DECARBOXYLASE PROENZYME-RELATED"/>
    <property type="match status" value="1"/>
</dbReference>
<comment type="subcellular location">
    <subcellularLocation>
        <location evidence="11">Cell membrane</location>
        <topology evidence="11">Peripheral membrane protein</topology>
    </subcellularLocation>
</comment>
<reference evidence="13" key="2">
    <citation type="journal article" date="2018" name="ISME J.">
        <title>A dynamic microbial community with high functional redundancy inhabits the cold, oxic subseafloor aquifer.</title>
        <authorList>
            <person name="Tully B.J."/>
            <person name="Wheat C.G."/>
            <person name="Glazer B.T."/>
            <person name="Huber J.A."/>
        </authorList>
    </citation>
    <scope>NUCLEOTIDE SEQUENCE</scope>
    <source>
        <strain evidence="13">NORP83</strain>
    </source>
</reference>
<feature type="transmembrane region" description="Helical" evidence="12">
    <location>
        <begin position="20"/>
        <end position="52"/>
    </location>
</feature>
<comment type="subunit">
    <text evidence="11">Heterodimer of a large membrane-associated beta subunit and a small pyruvoyl-containing alpha subunit.</text>
</comment>
<evidence type="ECO:0000256" key="2">
    <source>
        <dbReference type="ARBA" id="ARBA00022516"/>
    </source>
</evidence>
<proteinExistence type="inferred from homology"/>
<feature type="modified residue" description="Pyruvic acid (Ser); by autocatalysis" evidence="11">
    <location>
        <position position="189"/>
    </location>
</feature>
<feature type="chain" id="PRO_5023488840" description="Phosphatidylserine decarboxylase beta chain" evidence="11">
    <location>
        <begin position="1"/>
        <end position="188"/>
    </location>
</feature>
<comment type="similarity">
    <text evidence="11">Belongs to the phosphatidylserine decarboxylase family. PSD-A subfamily.</text>
</comment>
<comment type="PTM">
    <text evidence="11">Is synthesized initially as an inactive proenzyme. Formation of the active enzyme involves a self-maturation process in which the active site pyruvoyl group is generated from an internal serine residue via an autocatalytic post-translational modification. Two non-identical subunits are generated from the proenzyme in this reaction, and the pyruvate is formed at the N-terminus of the alpha chain, which is derived from the carboxyl end of the proenzyme. The post-translation cleavage follows an unusual pathway, termed non-hydrolytic serinolysis, in which the side chain hydroxyl group of the serine supplies its oxygen atom to form the C-terminus of the beta chain, while the remainder of the serine residue undergoes an oxidative deamination to produce ammonia and the pyruvoyl prosthetic group on the alpha chain.</text>
</comment>
<evidence type="ECO:0000256" key="9">
    <source>
        <dbReference type="ARBA" id="ARBA00023264"/>
    </source>
</evidence>
<dbReference type="HAMAP" id="MF_00664">
    <property type="entry name" value="PS_decarb_PSD_A"/>
    <property type="match status" value="1"/>
</dbReference>
<dbReference type="NCBIfam" id="NF003677">
    <property type="entry name" value="PRK05305.1-1"/>
    <property type="match status" value="1"/>
</dbReference>
<evidence type="ECO:0000256" key="5">
    <source>
        <dbReference type="ARBA" id="ARBA00023136"/>
    </source>
</evidence>
<dbReference type="GO" id="GO:0006646">
    <property type="term" value="P:phosphatidylethanolamine biosynthetic process"/>
    <property type="evidence" value="ECO:0007669"/>
    <property type="project" value="UniProtKB-UniRule"/>
</dbReference>
<keyword evidence="7 11" id="KW-0594">Phospholipid biosynthesis</keyword>
<evidence type="ECO:0000256" key="7">
    <source>
        <dbReference type="ARBA" id="ARBA00023209"/>
    </source>
</evidence>
<keyword evidence="9 11" id="KW-1208">Phospholipid metabolism</keyword>
<name>A0A2A4YS90_9PROT</name>
<dbReference type="InterPro" id="IPR033175">
    <property type="entry name" value="PSD-A"/>
</dbReference>
<dbReference type="UniPathway" id="UPA00558">
    <property type="reaction ID" value="UER00616"/>
</dbReference>
<reference key="1">
    <citation type="submission" date="2017-08" db="EMBL/GenBank/DDBJ databases">
        <title>A dynamic microbial community with high functional redundancy inhabits the cold, oxic subseafloor aquifer.</title>
        <authorList>
            <person name="Tully B.J."/>
            <person name="Wheat C.G."/>
            <person name="Glazer B.T."/>
            <person name="Huber J.A."/>
        </authorList>
    </citation>
    <scope>NUCLEOTIDE SEQUENCE [LARGE SCALE GENOMIC DNA]</scope>
</reference>
<evidence type="ECO:0000256" key="8">
    <source>
        <dbReference type="ARBA" id="ARBA00023239"/>
    </source>
</evidence>
<dbReference type="EMBL" id="NVUS01000028">
    <property type="protein sequence ID" value="PCI97591.1"/>
    <property type="molecule type" value="Genomic_DNA"/>
</dbReference>
<sequence length="231" mass="25808">MLDAIKSVMVPIHREGHKFIAIFAAVTFVLFLIWNPLGWVGVVLTLWCAYFFRDPERVVPSGDNLVISPADGVVNLIKLVVPPKELDLGDEEMLRVTVFMNVFNVHVNRMPMSGQVLHTTYVPGKFLSADLDKASEENERQAIKLETKDGMQIGVVQIAGLVARRILCEAREGDVYEKGHRFGLIRFGSRVDVYVPKKYKAKVALGQLAIAGETILFDLDGEQNEVESQLI</sequence>
<dbReference type="EC" id="4.1.1.65" evidence="11"/>
<feature type="chain" id="PRO_5023488839" description="Phosphatidylserine decarboxylase alpha chain" evidence="11">
    <location>
        <begin position="189"/>
        <end position="231"/>
    </location>
</feature>
<feature type="active site" description="Schiff-base intermediate with substrate; via pyruvic acid" evidence="11">
    <location>
        <position position="189"/>
    </location>
</feature>
<keyword evidence="3 11" id="KW-0210">Decarboxylase</keyword>
<dbReference type="NCBIfam" id="NF003679">
    <property type="entry name" value="PRK05305.1-3"/>
    <property type="match status" value="1"/>
</dbReference>
<dbReference type="Pfam" id="PF02666">
    <property type="entry name" value="PS_Dcarbxylase"/>
    <property type="match status" value="1"/>
</dbReference>
<dbReference type="PANTHER" id="PTHR35809:SF1">
    <property type="entry name" value="ARCHAETIDYLSERINE DECARBOXYLASE PROENZYME-RELATED"/>
    <property type="match status" value="1"/>
</dbReference>
<evidence type="ECO:0000256" key="4">
    <source>
        <dbReference type="ARBA" id="ARBA00023098"/>
    </source>
</evidence>
<keyword evidence="10 11" id="KW-0670">Pyruvate</keyword>
<evidence type="ECO:0000256" key="11">
    <source>
        <dbReference type="HAMAP-Rule" id="MF_00664"/>
    </source>
</evidence>
<dbReference type="NCBIfam" id="NF003678">
    <property type="entry name" value="PRK05305.1-2"/>
    <property type="match status" value="1"/>
</dbReference>
<comment type="cofactor">
    <cofactor evidence="11">
        <name>pyruvate</name>
        <dbReference type="ChEBI" id="CHEBI:15361"/>
    </cofactor>
    <text evidence="11">Binds 1 pyruvoyl group covalently per subunit.</text>
</comment>
<dbReference type="AlphaFoldDB" id="A0A2A4YS90"/>
<evidence type="ECO:0000313" key="13">
    <source>
        <dbReference type="EMBL" id="PCI97591.1"/>
    </source>
</evidence>
<evidence type="ECO:0000256" key="6">
    <source>
        <dbReference type="ARBA" id="ARBA00023145"/>
    </source>
</evidence>
<evidence type="ECO:0000256" key="3">
    <source>
        <dbReference type="ARBA" id="ARBA00022793"/>
    </source>
</evidence>
<comment type="catalytic activity">
    <reaction evidence="11">
        <text>a 1,2-diacyl-sn-glycero-3-phospho-L-serine + H(+) = a 1,2-diacyl-sn-glycero-3-phosphoethanolamine + CO2</text>
        <dbReference type="Rhea" id="RHEA:20828"/>
        <dbReference type="ChEBI" id="CHEBI:15378"/>
        <dbReference type="ChEBI" id="CHEBI:16526"/>
        <dbReference type="ChEBI" id="CHEBI:57262"/>
        <dbReference type="ChEBI" id="CHEBI:64612"/>
        <dbReference type="EC" id="4.1.1.65"/>
    </reaction>
</comment>
<comment type="pathway">
    <text evidence="11">Phospholipid metabolism; phosphatidylethanolamine biosynthesis; phosphatidylethanolamine from CDP-diacylglycerol: step 2/2.</text>
</comment>
<evidence type="ECO:0000256" key="1">
    <source>
        <dbReference type="ARBA" id="ARBA00022475"/>
    </source>
</evidence>
<keyword evidence="5 11" id="KW-0472">Membrane</keyword>
<comment type="caution">
    <text evidence="13">The sequence shown here is derived from an EMBL/GenBank/DDBJ whole genome shotgun (WGS) entry which is preliminary data.</text>
</comment>
<keyword evidence="12" id="KW-0812">Transmembrane</keyword>
<dbReference type="InterPro" id="IPR003817">
    <property type="entry name" value="PS_Dcarbxylase"/>
</dbReference>
<keyword evidence="1 11" id="KW-1003">Cell membrane</keyword>
<keyword evidence="12" id="KW-1133">Transmembrane helix</keyword>
<dbReference type="NCBIfam" id="NF003685">
    <property type="entry name" value="PRK05305.2-5"/>
    <property type="match status" value="1"/>
</dbReference>
<accession>A0A2A4YS90</accession>
<gene>
    <name evidence="11" type="primary">psd</name>
    <name evidence="13" type="ORF">COB13_15335</name>
</gene>
<keyword evidence="4 11" id="KW-0443">Lipid metabolism</keyword>
<comment type="function">
    <text evidence="11">Catalyzes the formation of phosphatidylethanolamine (PtdEtn) from phosphatidylserine (PtdSer).</text>
</comment>
<evidence type="ECO:0000256" key="10">
    <source>
        <dbReference type="ARBA" id="ARBA00023317"/>
    </source>
</evidence>